<dbReference type="InterPro" id="IPR001357">
    <property type="entry name" value="BRCT_dom"/>
</dbReference>
<proteinExistence type="inferred from homology"/>
<keyword evidence="6 14" id="KW-0479">Metal-binding</keyword>
<dbReference type="InterPro" id="IPR003583">
    <property type="entry name" value="Hlx-hairpin-Hlx_DNA-bd_motif"/>
</dbReference>
<gene>
    <name evidence="14" type="primary">ligA</name>
    <name evidence="17" type="ORF">HDF08_004320</name>
</gene>
<dbReference type="InterPro" id="IPR010994">
    <property type="entry name" value="RuvA_2-like"/>
</dbReference>
<evidence type="ECO:0000256" key="2">
    <source>
        <dbReference type="ARBA" id="ARBA00012722"/>
    </source>
</evidence>
<dbReference type="EC" id="6.5.1.2" evidence="2 14"/>
<evidence type="ECO:0000256" key="8">
    <source>
        <dbReference type="ARBA" id="ARBA00022833"/>
    </source>
</evidence>
<keyword evidence="7 14" id="KW-0227">DNA damage</keyword>
<sequence length="717" mass="77345">MATALTPDQEIEELRDQLRHHEYLYYVEDAPELTDAQYDALMNRLKKLETQHPELVTADSPSQRVGGKPKEGFAKMPHSRPMLSLDNAYNEEELRAWDQRVRDALPSTEAVRYVCELKLDGLSLALQYGAGSGPESGPGSDRGGAAHLLRGLTRGDGSIGEDVTSNVRTIRSVPLSISAAKLKAAGLPQSFEVRGEVVLPQAAFVKLNEERVAAGQAPAANPRNAAAGTIRTLEPNIVAQRRLDFYAYFLLKDGEFLLPQQSTALEALKTSGFRVNKYAKALKSIDEVARFIEDAEPLRDSLGYEIDGVVIKVDATAQQRRLGFTGKAPRWAIAYKFAARAGITKLEGVLFQVGRTGKVTPVAALAPVLIGGTTVSRATLHNADEIARLGVRIGDFVQVERGGDVIPKIVEVVEDKAHPRGAEEIVFPRSCPVCASELQRIEGEVDWRCVNNSCPARVREELLHWSARGVMNIEGLGDAMVAQLLGQSAELGGDGEVVTEAGAPVVVRKPLIHTIGDLYRLKREDLLGLERVGEKTADALLEEIKRSKKAGLARVLLGLGIRFVGERTAQLLAEHFGSMDELMMAASQEAEKASAALEAVNEVGPKVAQAIAEFFAVEKNKDLVKDLAGLGLEMTAEKRVTTSTLEGLTFVLTGTLPNLTRESAKERIESAGGRVSGSVSKKTSYVVAGEEAGSKLDKANSLGVKVLDEAGLLELLG</sequence>
<keyword evidence="11 14" id="KW-0234">DNA repair</keyword>
<feature type="binding site" evidence="14">
    <location>
        <position position="431"/>
    </location>
    <ligand>
        <name>Zn(2+)</name>
        <dbReference type="ChEBI" id="CHEBI:29105"/>
    </ligand>
</feature>
<dbReference type="InterPro" id="IPR033136">
    <property type="entry name" value="DNA_ligase_CS"/>
</dbReference>
<dbReference type="SUPFAM" id="SSF52113">
    <property type="entry name" value="BRCT domain"/>
    <property type="match status" value="1"/>
</dbReference>
<feature type="binding site" evidence="14">
    <location>
        <begin position="35"/>
        <end position="39"/>
    </location>
    <ligand>
        <name>NAD(+)</name>
        <dbReference type="ChEBI" id="CHEBI:57540"/>
    </ligand>
</feature>
<dbReference type="SMART" id="SM00532">
    <property type="entry name" value="LIGANc"/>
    <property type="match status" value="1"/>
</dbReference>
<dbReference type="SUPFAM" id="SSF50249">
    <property type="entry name" value="Nucleic acid-binding proteins"/>
    <property type="match status" value="1"/>
</dbReference>
<dbReference type="Gene3D" id="2.40.50.140">
    <property type="entry name" value="Nucleic acid-binding proteins"/>
    <property type="match status" value="1"/>
</dbReference>
<dbReference type="InterPro" id="IPR036420">
    <property type="entry name" value="BRCT_dom_sf"/>
</dbReference>
<feature type="binding site" evidence="14">
    <location>
        <position position="154"/>
    </location>
    <ligand>
        <name>NAD(+)</name>
        <dbReference type="ChEBI" id="CHEBI:57540"/>
    </ligand>
</feature>
<dbReference type="EMBL" id="JACCCU010000003">
    <property type="protein sequence ID" value="NYF92201.1"/>
    <property type="molecule type" value="Genomic_DNA"/>
</dbReference>
<comment type="similarity">
    <text evidence="13 14">Belongs to the NAD-dependent DNA ligase family. LigA subfamily.</text>
</comment>
<dbReference type="CDD" id="cd00114">
    <property type="entry name" value="LIGANc"/>
    <property type="match status" value="1"/>
</dbReference>
<dbReference type="Pfam" id="PF03119">
    <property type="entry name" value="DNA_ligase_ZBD"/>
    <property type="match status" value="1"/>
</dbReference>
<comment type="cofactor">
    <cofactor evidence="14">
        <name>Mg(2+)</name>
        <dbReference type="ChEBI" id="CHEBI:18420"/>
    </cofactor>
    <cofactor evidence="14">
        <name>Mn(2+)</name>
        <dbReference type="ChEBI" id="CHEBI:29035"/>
    </cofactor>
</comment>
<feature type="binding site" evidence="14">
    <location>
        <position position="336"/>
    </location>
    <ligand>
        <name>NAD(+)</name>
        <dbReference type="ChEBI" id="CHEBI:57540"/>
    </ligand>
</feature>
<dbReference type="PROSITE" id="PS50172">
    <property type="entry name" value="BRCT"/>
    <property type="match status" value="1"/>
</dbReference>
<dbReference type="SMART" id="SM00292">
    <property type="entry name" value="BRCT"/>
    <property type="match status" value="1"/>
</dbReference>
<evidence type="ECO:0000256" key="1">
    <source>
        <dbReference type="ARBA" id="ARBA00004067"/>
    </source>
</evidence>
<dbReference type="Pfam" id="PF12826">
    <property type="entry name" value="HHH_2"/>
    <property type="match status" value="1"/>
</dbReference>
<comment type="catalytic activity">
    <reaction evidence="12 14">
        <text>NAD(+) + (deoxyribonucleotide)n-3'-hydroxyl + 5'-phospho-(deoxyribonucleotide)m = (deoxyribonucleotide)n+m + AMP + beta-nicotinamide D-nucleotide.</text>
        <dbReference type="EC" id="6.5.1.2"/>
    </reaction>
</comment>
<evidence type="ECO:0000256" key="4">
    <source>
        <dbReference type="ARBA" id="ARBA00022598"/>
    </source>
</evidence>
<name>A0A852VM09_9BACT</name>
<keyword evidence="10 14" id="KW-0520">NAD</keyword>
<dbReference type="InterPro" id="IPR004149">
    <property type="entry name" value="Znf_DNAligase_C4"/>
</dbReference>
<dbReference type="PANTHER" id="PTHR23389:SF9">
    <property type="entry name" value="DNA LIGASE"/>
    <property type="match status" value="1"/>
</dbReference>
<feature type="binding site" evidence="14">
    <location>
        <position position="449"/>
    </location>
    <ligand>
        <name>Zn(2+)</name>
        <dbReference type="ChEBI" id="CHEBI:29105"/>
    </ligand>
</feature>
<dbReference type="AlphaFoldDB" id="A0A852VM09"/>
<feature type="active site" description="N6-AMP-lysine intermediate" evidence="14">
    <location>
        <position position="118"/>
    </location>
</feature>
<dbReference type="NCBIfam" id="TIGR00575">
    <property type="entry name" value="dnlj"/>
    <property type="match status" value="1"/>
</dbReference>
<dbReference type="PROSITE" id="PS01056">
    <property type="entry name" value="DNA_LIGASE_N2"/>
    <property type="match status" value="1"/>
</dbReference>
<dbReference type="GO" id="GO:0046872">
    <property type="term" value="F:metal ion binding"/>
    <property type="evidence" value="ECO:0007669"/>
    <property type="project" value="UniProtKB-KW"/>
</dbReference>
<evidence type="ECO:0000256" key="14">
    <source>
        <dbReference type="HAMAP-Rule" id="MF_01588"/>
    </source>
</evidence>
<dbReference type="Gene3D" id="1.10.150.20">
    <property type="entry name" value="5' to 3' exonuclease, C-terminal subdomain"/>
    <property type="match status" value="2"/>
</dbReference>
<keyword evidence="8 14" id="KW-0862">Zinc</keyword>
<dbReference type="SUPFAM" id="SSF47781">
    <property type="entry name" value="RuvA domain 2-like"/>
    <property type="match status" value="1"/>
</dbReference>
<evidence type="ECO:0000256" key="3">
    <source>
        <dbReference type="ARBA" id="ARBA00013308"/>
    </source>
</evidence>
<dbReference type="Pfam" id="PF14520">
    <property type="entry name" value="HHH_5"/>
    <property type="match status" value="1"/>
</dbReference>
<dbReference type="SUPFAM" id="SSF56091">
    <property type="entry name" value="DNA ligase/mRNA capping enzyme, catalytic domain"/>
    <property type="match status" value="1"/>
</dbReference>
<accession>A0A852VM09</accession>
<evidence type="ECO:0000313" key="18">
    <source>
        <dbReference type="Proteomes" id="UP000564385"/>
    </source>
</evidence>
<keyword evidence="5 14" id="KW-0235">DNA replication</keyword>
<evidence type="ECO:0000256" key="7">
    <source>
        <dbReference type="ARBA" id="ARBA00022763"/>
    </source>
</evidence>
<dbReference type="GO" id="GO:0003911">
    <property type="term" value="F:DNA ligase (NAD+) activity"/>
    <property type="evidence" value="ECO:0007669"/>
    <property type="project" value="UniProtKB-UniRule"/>
</dbReference>
<evidence type="ECO:0000256" key="12">
    <source>
        <dbReference type="ARBA" id="ARBA00034005"/>
    </source>
</evidence>
<dbReference type="Proteomes" id="UP000564385">
    <property type="component" value="Unassembled WGS sequence"/>
</dbReference>
<dbReference type="FunFam" id="3.40.50.10190:FF:000054">
    <property type="entry name" value="DNA ligase"/>
    <property type="match status" value="1"/>
</dbReference>
<comment type="function">
    <text evidence="1 14">DNA ligase that catalyzes the formation of phosphodiester linkages between 5'-phosphoryl and 3'-hydroxyl groups in double-stranded DNA using NAD as a coenzyme and as the energy source for the reaction. It is essential for DNA replication and repair of damaged DNA.</text>
</comment>
<dbReference type="FunFam" id="3.30.470.30:FF:000001">
    <property type="entry name" value="DNA ligase"/>
    <property type="match status" value="1"/>
</dbReference>
<dbReference type="GO" id="GO:0005829">
    <property type="term" value="C:cytosol"/>
    <property type="evidence" value="ECO:0007669"/>
    <property type="project" value="TreeGrafter"/>
</dbReference>
<dbReference type="GO" id="GO:0003677">
    <property type="term" value="F:DNA binding"/>
    <property type="evidence" value="ECO:0007669"/>
    <property type="project" value="InterPro"/>
</dbReference>
<evidence type="ECO:0000256" key="15">
    <source>
        <dbReference type="SAM" id="MobiDB-lite"/>
    </source>
</evidence>
<dbReference type="Pfam" id="PF00533">
    <property type="entry name" value="BRCT"/>
    <property type="match status" value="1"/>
</dbReference>
<dbReference type="InterPro" id="IPR012340">
    <property type="entry name" value="NA-bd_OB-fold"/>
</dbReference>
<dbReference type="PANTHER" id="PTHR23389">
    <property type="entry name" value="CHROMOSOME TRANSMISSION FIDELITY FACTOR 18"/>
    <property type="match status" value="1"/>
</dbReference>
<reference evidence="17 18" key="1">
    <citation type="submission" date="2020-07" db="EMBL/GenBank/DDBJ databases">
        <title>Genomic Encyclopedia of Type Strains, Phase IV (KMG-V): Genome sequencing to study the core and pangenomes of soil and plant-associated prokaryotes.</title>
        <authorList>
            <person name="Whitman W."/>
        </authorList>
    </citation>
    <scope>NUCLEOTIDE SEQUENCE [LARGE SCALE GENOMIC DNA]</scope>
    <source>
        <strain evidence="17 18">M8UP22</strain>
    </source>
</reference>
<dbReference type="InterPro" id="IPR004150">
    <property type="entry name" value="NAD_DNA_ligase_OB"/>
</dbReference>
<evidence type="ECO:0000259" key="16">
    <source>
        <dbReference type="PROSITE" id="PS50172"/>
    </source>
</evidence>
<feature type="binding site" evidence="14">
    <location>
        <position position="312"/>
    </location>
    <ligand>
        <name>NAD(+)</name>
        <dbReference type="ChEBI" id="CHEBI:57540"/>
    </ligand>
</feature>
<evidence type="ECO:0000256" key="6">
    <source>
        <dbReference type="ARBA" id="ARBA00022723"/>
    </source>
</evidence>
<dbReference type="InterPro" id="IPR041663">
    <property type="entry name" value="DisA/LigA_HHH"/>
</dbReference>
<dbReference type="SMART" id="SM00278">
    <property type="entry name" value="HhH1"/>
    <property type="match status" value="3"/>
</dbReference>
<dbReference type="FunFam" id="2.40.50.140:FF:000012">
    <property type="entry name" value="DNA ligase"/>
    <property type="match status" value="1"/>
</dbReference>
<feature type="binding site" evidence="14">
    <location>
        <position position="116"/>
    </location>
    <ligand>
        <name>NAD(+)</name>
        <dbReference type="ChEBI" id="CHEBI:57540"/>
    </ligand>
</feature>
<evidence type="ECO:0000256" key="9">
    <source>
        <dbReference type="ARBA" id="ARBA00022842"/>
    </source>
</evidence>
<feature type="binding site" evidence="14">
    <location>
        <position position="454"/>
    </location>
    <ligand>
        <name>Zn(2+)</name>
        <dbReference type="ChEBI" id="CHEBI:29105"/>
    </ligand>
</feature>
<dbReference type="HAMAP" id="MF_01588">
    <property type="entry name" value="DNA_ligase_A"/>
    <property type="match status" value="1"/>
</dbReference>
<dbReference type="Gene3D" id="1.10.287.610">
    <property type="entry name" value="Helix hairpin bin"/>
    <property type="match status" value="1"/>
</dbReference>
<feature type="region of interest" description="Disordered" evidence="15">
    <location>
        <begin position="57"/>
        <end position="81"/>
    </location>
</feature>
<evidence type="ECO:0000313" key="17">
    <source>
        <dbReference type="EMBL" id="NYF92201.1"/>
    </source>
</evidence>
<dbReference type="Gene3D" id="6.20.10.30">
    <property type="match status" value="1"/>
</dbReference>
<feature type="domain" description="BRCT" evidence="16">
    <location>
        <begin position="640"/>
        <end position="717"/>
    </location>
</feature>
<dbReference type="FunFam" id="1.10.287.610:FF:000002">
    <property type="entry name" value="DNA ligase"/>
    <property type="match status" value="1"/>
</dbReference>
<feature type="binding site" evidence="14">
    <location>
        <begin position="84"/>
        <end position="85"/>
    </location>
    <ligand>
        <name>NAD(+)</name>
        <dbReference type="ChEBI" id="CHEBI:57540"/>
    </ligand>
</feature>
<dbReference type="Pfam" id="PF01653">
    <property type="entry name" value="DNA_ligase_aden"/>
    <property type="match status" value="1"/>
</dbReference>
<dbReference type="Pfam" id="PF03120">
    <property type="entry name" value="OB_DNA_ligase"/>
    <property type="match status" value="1"/>
</dbReference>
<evidence type="ECO:0000256" key="5">
    <source>
        <dbReference type="ARBA" id="ARBA00022705"/>
    </source>
</evidence>
<keyword evidence="14" id="KW-0464">Manganese</keyword>
<keyword evidence="9 14" id="KW-0460">Magnesium</keyword>
<dbReference type="GO" id="GO:0006281">
    <property type="term" value="P:DNA repair"/>
    <property type="evidence" value="ECO:0007669"/>
    <property type="project" value="UniProtKB-KW"/>
</dbReference>
<dbReference type="GO" id="GO:0006260">
    <property type="term" value="P:DNA replication"/>
    <property type="evidence" value="ECO:0007669"/>
    <property type="project" value="UniProtKB-KW"/>
</dbReference>
<dbReference type="NCBIfam" id="NF005932">
    <property type="entry name" value="PRK07956.1"/>
    <property type="match status" value="1"/>
</dbReference>
<evidence type="ECO:0000256" key="11">
    <source>
        <dbReference type="ARBA" id="ARBA00023204"/>
    </source>
</evidence>
<dbReference type="Gene3D" id="3.40.50.10190">
    <property type="entry name" value="BRCT domain"/>
    <property type="match status" value="1"/>
</dbReference>
<dbReference type="Pfam" id="PF22745">
    <property type="entry name" value="Nlig-Ia"/>
    <property type="match status" value="1"/>
</dbReference>
<dbReference type="InterPro" id="IPR013840">
    <property type="entry name" value="DNAligase_N"/>
</dbReference>
<feature type="binding site" evidence="14">
    <location>
        <position position="434"/>
    </location>
    <ligand>
        <name>Zn(2+)</name>
        <dbReference type="ChEBI" id="CHEBI:29105"/>
    </ligand>
</feature>
<dbReference type="InterPro" id="IPR001679">
    <property type="entry name" value="DNA_ligase"/>
</dbReference>
<evidence type="ECO:0000256" key="10">
    <source>
        <dbReference type="ARBA" id="ARBA00023027"/>
    </source>
</evidence>
<feature type="binding site" evidence="14">
    <location>
        <position position="196"/>
    </location>
    <ligand>
        <name>NAD(+)</name>
        <dbReference type="ChEBI" id="CHEBI:57540"/>
    </ligand>
</feature>
<dbReference type="PIRSF" id="PIRSF001604">
    <property type="entry name" value="LigA"/>
    <property type="match status" value="1"/>
</dbReference>
<comment type="caution">
    <text evidence="17">The sequence shown here is derived from an EMBL/GenBank/DDBJ whole genome shotgun (WGS) entry which is preliminary data.</text>
</comment>
<dbReference type="Gene3D" id="3.30.470.30">
    <property type="entry name" value="DNA ligase/mRNA capping enzyme"/>
    <property type="match status" value="1"/>
</dbReference>
<organism evidence="17 18">
    <name type="scientific">Tunturiibacter lichenicola</name>
    <dbReference type="NCBI Taxonomy" id="2051959"/>
    <lineage>
        <taxon>Bacteria</taxon>
        <taxon>Pseudomonadati</taxon>
        <taxon>Acidobacteriota</taxon>
        <taxon>Terriglobia</taxon>
        <taxon>Terriglobales</taxon>
        <taxon>Acidobacteriaceae</taxon>
        <taxon>Tunturiibacter</taxon>
    </lineage>
</organism>
<evidence type="ECO:0000256" key="13">
    <source>
        <dbReference type="ARBA" id="ARBA00060881"/>
    </source>
</evidence>
<keyword evidence="4 14" id="KW-0436">Ligase</keyword>
<dbReference type="InterPro" id="IPR013839">
    <property type="entry name" value="DNAligase_adenylation"/>
</dbReference>
<protein>
    <recommendedName>
        <fullName evidence="3 14">DNA ligase</fullName>
        <ecNumber evidence="2 14">6.5.1.2</ecNumber>
    </recommendedName>
    <alternativeName>
        <fullName evidence="14">Polydeoxyribonucleotide synthase [NAD(+)]</fullName>
    </alternativeName>
</protein>